<proteinExistence type="predicted"/>
<gene>
    <name evidence="1" type="ORF">TNIN_318721</name>
</gene>
<comment type="caution">
    <text evidence="1">The sequence shown here is derived from an EMBL/GenBank/DDBJ whole genome shotgun (WGS) entry which is preliminary data.</text>
</comment>
<dbReference type="EMBL" id="BMAV01012601">
    <property type="protein sequence ID" value="GFY59422.1"/>
    <property type="molecule type" value="Genomic_DNA"/>
</dbReference>
<dbReference type="Proteomes" id="UP000886998">
    <property type="component" value="Unassembled WGS sequence"/>
</dbReference>
<keyword evidence="2" id="KW-1185">Reference proteome</keyword>
<dbReference type="AlphaFoldDB" id="A0A8X6XSI6"/>
<sequence>MTLAAKGRNELVNPNGINAAQDNMFTVGTTSKCVAIILGTKPAYLRKKESTEIDILKLLDVIPVPKPPDDAGPSTTYRLCK</sequence>
<name>A0A8X6XSI6_9ARAC</name>
<accession>A0A8X6XSI6</accession>
<reference evidence="1" key="1">
    <citation type="submission" date="2020-08" db="EMBL/GenBank/DDBJ databases">
        <title>Multicomponent nature underlies the extraordinary mechanical properties of spider dragline silk.</title>
        <authorList>
            <person name="Kono N."/>
            <person name="Nakamura H."/>
            <person name="Mori M."/>
            <person name="Yoshida Y."/>
            <person name="Ohtoshi R."/>
            <person name="Malay A.D."/>
            <person name="Moran D.A.P."/>
            <person name="Tomita M."/>
            <person name="Numata K."/>
            <person name="Arakawa K."/>
        </authorList>
    </citation>
    <scope>NUCLEOTIDE SEQUENCE</scope>
</reference>
<protein>
    <submittedName>
        <fullName evidence="1">Uncharacterized protein</fullName>
    </submittedName>
</protein>
<evidence type="ECO:0000313" key="2">
    <source>
        <dbReference type="Proteomes" id="UP000886998"/>
    </source>
</evidence>
<evidence type="ECO:0000313" key="1">
    <source>
        <dbReference type="EMBL" id="GFY59422.1"/>
    </source>
</evidence>
<organism evidence="1 2">
    <name type="scientific">Trichonephila inaurata madagascariensis</name>
    <dbReference type="NCBI Taxonomy" id="2747483"/>
    <lineage>
        <taxon>Eukaryota</taxon>
        <taxon>Metazoa</taxon>
        <taxon>Ecdysozoa</taxon>
        <taxon>Arthropoda</taxon>
        <taxon>Chelicerata</taxon>
        <taxon>Arachnida</taxon>
        <taxon>Araneae</taxon>
        <taxon>Araneomorphae</taxon>
        <taxon>Entelegynae</taxon>
        <taxon>Araneoidea</taxon>
        <taxon>Nephilidae</taxon>
        <taxon>Trichonephila</taxon>
        <taxon>Trichonephila inaurata</taxon>
    </lineage>
</organism>